<reference evidence="1" key="1">
    <citation type="journal article" date="2014" name="Front. Microbiol.">
        <title>High frequency of phylogenetically diverse reductive dehalogenase-homologous genes in deep subseafloor sedimentary metagenomes.</title>
        <authorList>
            <person name="Kawai M."/>
            <person name="Futagami T."/>
            <person name="Toyoda A."/>
            <person name="Takaki Y."/>
            <person name="Nishi S."/>
            <person name="Hori S."/>
            <person name="Arai W."/>
            <person name="Tsubouchi T."/>
            <person name="Morono Y."/>
            <person name="Uchiyama I."/>
            <person name="Ito T."/>
            <person name="Fujiyama A."/>
            <person name="Inagaki F."/>
            <person name="Takami H."/>
        </authorList>
    </citation>
    <scope>NUCLEOTIDE SEQUENCE</scope>
    <source>
        <strain evidence="1">Expedition CK06-06</strain>
    </source>
</reference>
<organism evidence="1">
    <name type="scientific">marine sediment metagenome</name>
    <dbReference type="NCBI Taxonomy" id="412755"/>
    <lineage>
        <taxon>unclassified sequences</taxon>
        <taxon>metagenomes</taxon>
        <taxon>ecological metagenomes</taxon>
    </lineage>
</organism>
<gene>
    <name evidence="1" type="ORF">S01H1_53544</name>
</gene>
<dbReference type="AlphaFoldDB" id="X0WP54"/>
<protein>
    <submittedName>
        <fullName evidence="1">Uncharacterized protein</fullName>
    </submittedName>
</protein>
<proteinExistence type="predicted"/>
<comment type="caution">
    <text evidence="1">The sequence shown here is derived from an EMBL/GenBank/DDBJ whole genome shotgun (WGS) entry which is preliminary data.</text>
</comment>
<name>X0WP54_9ZZZZ</name>
<evidence type="ECO:0000313" key="1">
    <source>
        <dbReference type="EMBL" id="GAG24967.1"/>
    </source>
</evidence>
<feature type="non-terminal residue" evidence="1">
    <location>
        <position position="259"/>
    </location>
</feature>
<accession>X0WP54</accession>
<feature type="non-terminal residue" evidence="1">
    <location>
        <position position="1"/>
    </location>
</feature>
<sequence length="259" mass="28769">IDAERVVLVRPVLTIRAGGDARPLRWGQEREAPKKIRYAKAETGGMPKRHRRVRIKDMRIKDGTVVIVYDDRDASEAKRIKHVNARLSLPTFNDPLLGKGRFDWKDQKVHFSIEVATPGDLRAKRPAQLLLVLDTPTIAVRFNGTLATEPEFSGQGQISAKSRSVPSVLAWMREKPTLAGAVGDGELASDLSWTKREIKFADARFALEHASGKGEAVISLRSSRPHVRAAFAFDHLDINPFLGEAKKGKKKAKTAPEVR</sequence>
<dbReference type="EMBL" id="BARS01034676">
    <property type="protein sequence ID" value="GAG24967.1"/>
    <property type="molecule type" value="Genomic_DNA"/>
</dbReference>